<dbReference type="PROSITE" id="PS50887">
    <property type="entry name" value="GGDEF"/>
    <property type="match status" value="1"/>
</dbReference>
<keyword evidence="4" id="KW-1185">Reference proteome</keyword>
<feature type="domain" description="GGDEF" evidence="2">
    <location>
        <begin position="333"/>
        <end position="457"/>
    </location>
</feature>
<dbReference type="Pfam" id="PF00990">
    <property type="entry name" value="GGDEF"/>
    <property type="match status" value="1"/>
</dbReference>
<dbReference type="InterPro" id="IPR050469">
    <property type="entry name" value="Diguanylate_Cyclase"/>
</dbReference>
<keyword evidence="1" id="KW-0812">Transmembrane</keyword>
<keyword evidence="1" id="KW-1133">Transmembrane helix</keyword>
<keyword evidence="1" id="KW-0472">Membrane</keyword>
<dbReference type="AlphaFoldDB" id="A0A1G5S6X6"/>
<dbReference type="Gene3D" id="3.30.70.270">
    <property type="match status" value="1"/>
</dbReference>
<dbReference type="InterPro" id="IPR029787">
    <property type="entry name" value="Nucleotide_cyclase"/>
</dbReference>
<dbReference type="InterPro" id="IPR000160">
    <property type="entry name" value="GGDEF_dom"/>
</dbReference>
<protein>
    <submittedName>
        <fullName evidence="3">Diguanylate cyclase (GGDEF) domain-containing protein</fullName>
    </submittedName>
</protein>
<evidence type="ECO:0000259" key="2">
    <source>
        <dbReference type="PROSITE" id="PS50887"/>
    </source>
</evidence>
<sequence length="457" mass="51731">MVKSSPFIKKFKVWTWMVFILIVIISFVTLFQPYRTTLEKMILENFVLTSEASVKTIDQFILRSQENAKNLSHALVQHGPLDDYLNGRMTSEDVRQLSAVSFLRETANQPHLTAGVRLLFGQVNATLGKEYLPALLSQIQTDDPHELQSIFLTGRDTPVLFIAVPLTANNQIYGYDLVLYDISSLTKSLNRDSLAFAFVDRFQEKQLFGAGAKQRQIGNAVLYDNGWYTGFCLPIDGTSQSLHVSTSNAVLYDRLDDILHLNLLGFALAVGIVLFLTNRFIVYHIRHLAGHAEKTKAVYMDIANRDQLTGTFSRRYLEQWKHANEALSLLDMTHYVLAMVDVNDLKVINDTFGHKAGDSALKYVADTMSRMLRTGDVIIRYGGDEFLVLLTACTSEEADHIFIRVNQALKADPPFDFPLSVSFGTALLSHVEQMDMVIHKADEKMYAWKQKHRMAYA</sequence>
<gene>
    <name evidence="3" type="ORF">SAMN03080599_03123</name>
</gene>
<evidence type="ECO:0000313" key="4">
    <source>
        <dbReference type="Proteomes" id="UP000199208"/>
    </source>
</evidence>
<dbReference type="GO" id="GO:0052621">
    <property type="term" value="F:diguanylate cyclase activity"/>
    <property type="evidence" value="ECO:0007669"/>
    <property type="project" value="TreeGrafter"/>
</dbReference>
<reference evidence="3 4" key="1">
    <citation type="submission" date="2016-10" db="EMBL/GenBank/DDBJ databases">
        <authorList>
            <person name="de Groot N.N."/>
        </authorList>
    </citation>
    <scope>NUCLEOTIDE SEQUENCE [LARGE SCALE GENOMIC DNA]</scope>
    <source>
        <strain evidence="3 4">DSM 2784</strain>
    </source>
</reference>
<proteinExistence type="predicted"/>
<dbReference type="SUPFAM" id="SSF55073">
    <property type="entry name" value="Nucleotide cyclase"/>
    <property type="match status" value="1"/>
</dbReference>
<dbReference type="Proteomes" id="UP000199208">
    <property type="component" value="Unassembled WGS sequence"/>
</dbReference>
<feature type="transmembrane region" description="Helical" evidence="1">
    <location>
        <begin position="13"/>
        <end position="31"/>
    </location>
</feature>
<dbReference type="SMART" id="SM00267">
    <property type="entry name" value="GGDEF"/>
    <property type="match status" value="1"/>
</dbReference>
<dbReference type="CDD" id="cd01949">
    <property type="entry name" value="GGDEF"/>
    <property type="match status" value="1"/>
</dbReference>
<evidence type="ECO:0000313" key="3">
    <source>
        <dbReference type="EMBL" id="SCZ81877.1"/>
    </source>
</evidence>
<organism evidence="3 4">
    <name type="scientific">Acidaminobacter hydrogenoformans DSM 2784</name>
    <dbReference type="NCBI Taxonomy" id="1120920"/>
    <lineage>
        <taxon>Bacteria</taxon>
        <taxon>Bacillati</taxon>
        <taxon>Bacillota</taxon>
        <taxon>Clostridia</taxon>
        <taxon>Peptostreptococcales</taxon>
        <taxon>Acidaminobacteraceae</taxon>
        <taxon>Acidaminobacter</taxon>
    </lineage>
</organism>
<accession>A0A1G5S6X6</accession>
<dbReference type="PANTHER" id="PTHR45138:SF9">
    <property type="entry name" value="DIGUANYLATE CYCLASE DGCM-RELATED"/>
    <property type="match status" value="1"/>
</dbReference>
<dbReference type="PANTHER" id="PTHR45138">
    <property type="entry name" value="REGULATORY COMPONENTS OF SENSORY TRANSDUCTION SYSTEM"/>
    <property type="match status" value="1"/>
</dbReference>
<evidence type="ECO:0000256" key="1">
    <source>
        <dbReference type="SAM" id="Phobius"/>
    </source>
</evidence>
<dbReference type="EMBL" id="FMWL01000025">
    <property type="protein sequence ID" value="SCZ81877.1"/>
    <property type="molecule type" value="Genomic_DNA"/>
</dbReference>
<dbReference type="STRING" id="1120920.SAMN03080599_03123"/>
<feature type="transmembrane region" description="Helical" evidence="1">
    <location>
        <begin position="258"/>
        <end position="276"/>
    </location>
</feature>
<name>A0A1G5S6X6_9FIRM</name>
<dbReference type="NCBIfam" id="TIGR00254">
    <property type="entry name" value="GGDEF"/>
    <property type="match status" value="1"/>
</dbReference>
<dbReference type="InterPro" id="IPR043128">
    <property type="entry name" value="Rev_trsase/Diguanyl_cyclase"/>
</dbReference>
<dbReference type="RefSeq" id="WP_170829499.1">
    <property type="nucleotide sequence ID" value="NZ_FMWL01000025.1"/>
</dbReference>